<evidence type="ECO:0000256" key="1">
    <source>
        <dbReference type="SAM" id="MobiDB-lite"/>
    </source>
</evidence>
<protein>
    <submittedName>
        <fullName evidence="2">Transcriptional regulator TrmB</fullName>
    </submittedName>
</protein>
<evidence type="ECO:0000313" key="3">
    <source>
        <dbReference type="Proteomes" id="UP000011669"/>
    </source>
</evidence>
<proteinExistence type="predicted"/>
<dbReference type="Proteomes" id="UP000011669">
    <property type="component" value="Unassembled WGS sequence"/>
</dbReference>
<feature type="compositionally biased region" description="Acidic residues" evidence="1">
    <location>
        <begin position="1"/>
        <end position="24"/>
    </location>
</feature>
<feature type="compositionally biased region" description="Acidic residues" evidence="1">
    <location>
        <begin position="184"/>
        <end position="205"/>
    </location>
</feature>
<keyword evidence="3" id="KW-1185">Reference proteome</keyword>
<reference evidence="2 3" key="1">
    <citation type="journal article" date="2014" name="PLoS Genet.">
        <title>Phylogenetically driven sequencing of extremely halophilic archaea reveals strategies for static and dynamic osmo-response.</title>
        <authorList>
            <person name="Becker E.A."/>
            <person name="Seitzer P.M."/>
            <person name="Tritt A."/>
            <person name="Larsen D."/>
            <person name="Krusor M."/>
            <person name="Yao A.I."/>
            <person name="Wu D."/>
            <person name="Madern D."/>
            <person name="Eisen J.A."/>
            <person name="Darling A.E."/>
            <person name="Facciotti M.T."/>
        </authorList>
    </citation>
    <scope>NUCLEOTIDE SEQUENCE [LARGE SCALE GENOMIC DNA]</scope>
    <source>
        <strain evidence="2 3">DSM 5350</strain>
    </source>
</reference>
<dbReference type="InParanoid" id="M0MHJ4"/>
<dbReference type="PATRIC" id="fig|1227455.4.peg.1623"/>
<dbReference type="RefSeq" id="WP_006077440.1">
    <property type="nucleotide sequence ID" value="NZ_AOMD01000019.1"/>
</dbReference>
<comment type="caution">
    <text evidence="2">The sequence shown here is derived from an EMBL/GenBank/DDBJ whole genome shotgun (WGS) entry which is preliminary data.</text>
</comment>
<evidence type="ECO:0000313" key="2">
    <source>
        <dbReference type="EMBL" id="EMA45202.1"/>
    </source>
</evidence>
<feature type="compositionally biased region" description="Basic and acidic residues" evidence="1">
    <location>
        <begin position="155"/>
        <end position="175"/>
    </location>
</feature>
<organism evidence="2 3">
    <name type="scientific">Halococcus saccharolyticus DSM 5350</name>
    <dbReference type="NCBI Taxonomy" id="1227455"/>
    <lineage>
        <taxon>Archaea</taxon>
        <taxon>Methanobacteriati</taxon>
        <taxon>Methanobacteriota</taxon>
        <taxon>Stenosarchaea group</taxon>
        <taxon>Halobacteria</taxon>
        <taxon>Halobacteriales</taxon>
        <taxon>Halococcaceae</taxon>
        <taxon>Halococcus</taxon>
    </lineage>
</organism>
<dbReference type="AlphaFoldDB" id="M0MHJ4"/>
<dbReference type="OrthoDB" id="59565at2157"/>
<gene>
    <name evidence="2" type="ORF">C449_07942</name>
</gene>
<dbReference type="STRING" id="1227455.C449_07942"/>
<dbReference type="InterPro" id="IPR036390">
    <property type="entry name" value="WH_DNA-bd_sf"/>
</dbReference>
<dbReference type="SUPFAM" id="SSF46785">
    <property type="entry name" value="Winged helix' DNA-binding domain"/>
    <property type="match status" value="1"/>
</dbReference>
<dbReference type="InterPro" id="IPR036388">
    <property type="entry name" value="WH-like_DNA-bd_sf"/>
</dbReference>
<dbReference type="Gene3D" id="1.10.10.10">
    <property type="entry name" value="Winged helix-like DNA-binding domain superfamily/Winged helix DNA-binding domain"/>
    <property type="match status" value="1"/>
</dbReference>
<feature type="region of interest" description="Disordered" evidence="1">
    <location>
        <begin position="155"/>
        <end position="205"/>
    </location>
</feature>
<name>M0MHJ4_9EURY</name>
<sequence>MTADDAPTDDTGDENETADDEIEPADVRAELDRQRSSSGATGAVNRTGDDRSEGTEEFDEGIVELLSTALDTDRAARVYIEVRRRPSATAEEIAAGTGLYPDSVREMLAELRDEGVVERHTHTTDSEDDAFEYTAIPPSELVRVMIDRVRDEFDARLGLDQLPDGRSEPTRRTSRSDPVTITVEEADEASDETPDSDEADDTDEG</sequence>
<feature type="region of interest" description="Disordered" evidence="1">
    <location>
        <begin position="1"/>
        <end position="59"/>
    </location>
</feature>
<accession>M0MHJ4</accession>
<dbReference type="EMBL" id="AOMD01000019">
    <property type="protein sequence ID" value="EMA45202.1"/>
    <property type="molecule type" value="Genomic_DNA"/>
</dbReference>
<feature type="compositionally biased region" description="Basic and acidic residues" evidence="1">
    <location>
        <begin position="25"/>
        <end position="35"/>
    </location>
</feature>